<evidence type="ECO:0000256" key="4">
    <source>
        <dbReference type="ARBA" id="ARBA00004922"/>
    </source>
</evidence>
<feature type="transmembrane region" description="Helical" evidence="16">
    <location>
        <begin position="236"/>
        <end position="261"/>
    </location>
</feature>
<dbReference type="EMBL" id="CAJZBQ010000041">
    <property type="protein sequence ID" value="CAG9326737.1"/>
    <property type="molecule type" value="Genomic_DNA"/>
</dbReference>
<dbReference type="Gene3D" id="3.40.50.12610">
    <property type="match status" value="1"/>
</dbReference>
<evidence type="ECO:0000256" key="15">
    <source>
        <dbReference type="ARBA" id="ARBA00048829"/>
    </source>
</evidence>
<dbReference type="Proteomes" id="UP001162131">
    <property type="component" value="Unassembled WGS sequence"/>
</dbReference>
<comment type="catalytic activity">
    <reaction evidence="15">
        <text>a di-trans,poly-cis-dolichyl diphosphooligosaccharide + L-asparaginyl-[protein] = N(4)-(oligosaccharide-(1-&gt;4)-N-acetyl-beta-D-glucosaminyl-(1-&gt;4)-N-acetyl-beta-D-glucosaminyl)-L-asparaginyl-[protein] + a di-trans,poly-cis-dolichyl diphosphate + H(+)</text>
        <dbReference type="Rhea" id="RHEA:22980"/>
        <dbReference type="Rhea" id="RHEA-COMP:12804"/>
        <dbReference type="Rhea" id="RHEA-COMP:12805"/>
        <dbReference type="Rhea" id="RHEA-COMP:19506"/>
        <dbReference type="Rhea" id="RHEA-COMP:19509"/>
        <dbReference type="ChEBI" id="CHEBI:15378"/>
        <dbReference type="ChEBI" id="CHEBI:50347"/>
        <dbReference type="ChEBI" id="CHEBI:57497"/>
        <dbReference type="ChEBI" id="CHEBI:57570"/>
        <dbReference type="ChEBI" id="CHEBI:132529"/>
        <dbReference type="EC" id="2.4.99.18"/>
    </reaction>
</comment>
<dbReference type="Pfam" id="PF02516">
    <property type="entry name" value="STT3"/>
    <property type="match status" value="1"/>
</dbReference>
<evidence type="ECO:0000256" key="5">
    <source>
        <dbReference type="ARBA" id="ARBA00010810"/>
    </source>
</evidence>
<name>A0AAU9JTF7_9CILI</name>
<keyword evidence="9 16" id="KW-0812">Transmembrane</keyword>
<organism evidence="19 20">
    <name type="scientific">Blepharisma stoltei</name>
    <dbReference type="NCBI Taxonomy" id="1481888"/>
    <lineage>
        <taxon>Eukaryota</taxon>
        <taxon>Sar</taxon>
        <taxon>Alveolata</taxon>
        <taxon>Ciliophora</taxon>
        <taxon>Postciliodesmatophora</taxon>
        <taxon>Heterotrichea</taxon>
        <taxon>Heterotrichida</taxon>
        <taxon>Blepharismidae</taxon>
        <taxon>Blepharisma</taxon>
    </lineage>
</organism>
<dbReference type="InterPro" id="IPR003674">
    <property type="entry name" value="Oligo_trans_STT3"/>
</dbReference>
<evidence type="ECO:0000256" key="14">
    <source>
        <dbReference type="ARBA" id="ARBA00023211"/>
    </source>
</evidence>
<feature type="transmembrane region" description="Helical" evidence="16">
    <location>
        <begin position="358"/>
        <end position="377"/>
    </location>
</feature>
<dbReference type="PANTHER" id="PTHR13872:SF1">
    <property type="entry name" value="DOLICHYL-DIPHOSPHOOLIGOSACCHARIDE--PROTEIN GLYCOSYLTRANSFERASE SUBUNIT STT3B"/>
    <property type="match status" value="1"/>
</dbReference>
<evidence type="ECO:0000256" key="6">
    <source>
        <dbReference type="ARBA" id="ARBA00012605"/>
    </source>
</evidence>
<evidence type="ECO:0000256" key="1">
    <source>
        <dbReference type="ARBA" id="ARBA00001936"/>
    </source>
</evidence>
<comment type="cofactor">
    <cofactor evidence="1">
        <name>Mn(2+)</name>
        <dbReference type="ChEBI" id="CHEBI:29035"/>
    </cofactor>
</comment>
<feature type="transmembrane region" description="Helical" evidence="16">
    <location>
        <begin position="389"/>
        <end position="418"/>
    </location>
</feature>
<dbReference type="EC" id="2.4.99.18" evidence="6"/>
<dbReference type="InterPro" id="IPR048307">
    <property type="entry name" value="STT3_N"/>
</dbReference>
<dbReference type="PANTHER" id="PTHR13872">
    <property type="entry name" value="DOLICHYL-DIPHOSPHOOLIGOSACCHARIDE--PROTEIN GLYCOSYLTRANSFERASE SUBUNIT"/>
    <property type="match status" value="1"/>
</dbReference>
<evidence type="ECO:0000256" key="3">
    <source>
        <dbReference type="ARBA" id="ARBA00004127"/>
    </source>
</evidence>
<evidence type="ECO:0000259" key="18">
    <source>
        <dbReference type="Pfam" id="PF21436"/>
    </source>
</evidence>
<evidence type="ECO:0000256" key="2">
    <source>
        <dbReference type="ARBA" id="ARBA00001946"/>
    </source>
</evidence>
<evidence type="ECO:0000256" key="10">
    <source>
        <dbReference type="ARBA" id="ARBA00022723"/>
    </source>
</evidence>
<comment type="similarity">
    <text evidence="5">Belongs to the STT3 family.</text>
</comment>
<comment type="caution">
    <text evidence="19">The sequence shown here is derived from an EMBL/GenBank/DDBJ whole genome shotgun (WGS) entry which is preliminary data.</text>
</comment>
<evidence type="ECO:0000256" key="9">
    <source>
        <dbReference type="ARBA" id="ARBA00022692"/>
    </source>
</evidence>
<evidence type="ECO:0000256" key="11">
    <source>
        <dbReference type="ARBA" id="ARBA00022842"/>
    </source>
</evidence>
<feature type="transmembrane region" description="Helical" evidence="16">
    <location>
        <begin position="297"/>
        <end position="318"/>
    </location>
</feature>
<dbReference type="InterPro" id="IPR048999">
    <property type="entry name" value="STT3-PglB_core"/>
</dbReference>
<feature type="transmembrane region" description="Helical" evidence="16">
    <location>
        <begin position="78"/>
        <end position="98"/>
    </location>
</feature>
<evidence type="ECO:0000256" key="13">
    <source>
        <dbReference type="ARBA" id="ARBA00023136"/>
    </source>
</evidence>
<dbReference type="GO" id="GO:0004579">
    <property type="term" value="F:dolichyl-diphosphooligosaccharide-protein glycotransferase activity"/>
    <property type="evidence" value="ECO:0007669"/>
    <property type="project" value="UniProtKB-EC"/>
</dbReference>
<sequence length="732" mass="83938">MESNFKGFIERWAPVLRIVMLVMICLIAVLIRVFSVIRFESIIHEFDPWFNYRTTRYLAEKGVYEFWNWFDSNSWFPLGRVIGGTLYPGIMMTAGALHQWANLLTFPIDIRNVCVFLAPIFSALTALACYLLTKEVTGKTEPSLFSALFISIVPSYISRSVAGSYDYEGVAIFALLFTFYLWIKAANTGSLIWSGMASLSFFYMAASWGGYAFIVNIIPIFAIVLILIGRFNTNTYIGYCSFHILGTLLAMQIPFIGFQAVTASEHLPSHTVFIFINVYYFCEWIKEKVGETRFNTLKKVVLGVSATAIVLVALFLTLTGRMKWTGRSLSLLDPTYAKKFIPIVASVSEHQPTTWSSFFFDLHILVFLAPAGFYYCIMEHNNGKLFIALYGVLSVYFASVMVRLLLVLAPALCILAGIGLSETIHRFARHIIHFREWWDYYNTPEEIRGHKPKYGYPLELSIPILVILAISVIAYINHCVWVGAEAYSSPTIIMSHKGHDGEKIIVDDYREAYYWLRMNTKPDAKIMSWWDYGYQITGMGNRTVLVDNNTWNNTHIATVGMIFASDDDESARLLRKLDANYVLVLFGGLSYYSGDDINKFLWMIRIASGVFPHIKEDDFLNRGQYRVDGGATETMMKCLMYRLSYYRFGQVGGAYGKAPGYDVVRQTEIGLKDYELKNYREVYTTKHWIIRIFEILPEDNREVARSKTQYIKKSEDYLLQYNLTRSKTRPSK</sequence>
<dbReference type="AlphaFoldDB" id="A0AAU9JTF7"/>
<dbReference type="GO" id="GO:0012505">
    <property type="term" value="C:endomembrane system"/>
    <property type="evidence" value="ECO:0007669"/>
    <property type="project" value="UniProtKB-SubCell"/>
</dbReference>
<reference evidence="19" key="1">
    <citation type="submission" date="2021-09" db="EMBL/GenBank/DDBJ databases">
        <authorList>
            <consortium name="AG Swart"/>
            <person name="Singh M."/>
            <person name="Singh A."/>
            <person name="Seah K."/>
            <person name="Emmerich C."/>
        </authorList>
    </citation>
    <scope>NUCLEOTIDE SEQUENCE</scope>
    <source>
        <strain evidence="19">ATCC30299</strain>
    </source>
</reference>
<keyword evidence="13 16" id="KW-0472">Membrane</keyword>
<feature type="transmembrane region" description="Helical" evidence="16">
    <location>
        <begin position="144"/>
        <end position="161"/>
    </location>
</feature>
<dbReference type="Pfam" id="PF21436">
    <property type="entry name" value="STT3-PglB_core"/>
    <property type="match status" value="1"/>
</dbReference>
<feature type="domain" description="STT3/PglB/AglB core" evidence="18">
    <location>
        <begin position="526"/>
        <end position="582"/>
    </location>
</feature>
<feature type="transmembrane region" description="Helical" evidence="16">
    <location>
        <begin position="110"/>
        <end position="132"/>
    </location>
</feature>
<evidence type="ECO:0000313" key="20">
    <source>
        <dbReference type="Proteomes" id="UP001162131"/>
    </source>
</evidence>
<feature type="transmembrane region" description="Helical" evidence="16">
    <location>
        <begin position="212"/>
        <end position="229"/>
    </location>
</feature>
<evidence type="ECO:0000256" key="7">
    <source>
        <dbReference type="ARBA" id="ARBA00022676"/>
    </source>
</evidence>
<feature type="domain" description="Oligosaccharyl transferase STT3 N-terminal" evidence="17">
    <location>
        <begin position="16"/>
        <end position="416"/>
    </location>
</feature>
<keyword evidence="7" id="KW-0328">Glycosyltransferase</keyword>
<dbReference type="GO" id="GO:0046872">
    <property type="term" value="F:metal ion binding"/>
    <property type="evidence" value="ECO:0007669"/>
    <property type="project" value="UniProtKB-KW"/>
</dbReference>
<keyword evidence="11" id="KW-0460">Magnesium</keyword>
<feature type="transmembrane region" description="Helical" evidence="16">
    <location>
        <begin position="12"/>
        <end position="34"/>
    </location>
</feature>
<evidence type="ECO:0000256" key="16">
    <source>
        <dbReference type="SAM" id="Phobius"/>
    </source>
</evidence>
<protein>
    <recommendedName>
        <fullName evidence="6">dolichyl-diphosphooligosaccharide--protein glycotransferase</fullName>
        <ecNumber evidence="6">2.4.99.18</ecNumber>
    </recommendedName>
</protein>
<comment type="cofactor">
    <cofactor evidence="2">
        <name>Mg(2+)</name>
        <dbReference type="ChEBI" id="CHEBI:18420"/>
    </cofactor>
</comment>
<keyword evidence="10" id="KW-0479">Metal-binding</keyword>
<feature type="transmembrane region" description="Helical" evidence="16">
    <location>
        <begin position="460"/>
        <end position="484"/>
    </location>
</feature>
<evidence type="ECO:0000256" key="12">
    <source>
        <dbReference type="ARBA" id="ARBA00022989"/>
    </source>
</evidence>
<proteinExistence type="inferred from homology"/>
<keyword evidence="20" id="KW-1185">Reference proteome</keyword>
<evidence type="ECO:0000313" key="19">
    <source>
        <dbReference type="EMBL" id="CAG9326737.1"/>
    </source>
</evidence>
<evidence type="ECO:0000259" key="17">
    <source>
        <dbReference type="Pfam" id="PF02516"/>
    </source>
</evidence>
<feature type="transmembrane region" description="Helical" evidence="16">
    <location>
        <begin position="167"/>
        <end position="183"/>
    </location>
</feature>
<keyword evidence="8" id="KW-0808">Transferase</keyword>
<gene>
    <name evidence="19" type="ORF">BSTOLATCC_MIC42004</name>
</gene>
<keyword evidence="14" id="KW-0464">Manganese</keyword>
<comment type="pathway">
    <text evidence="4">Protein modification; protein glycosylation.</text>
</comment>
<accession>A0AAU9JTF7</accession>
<comment type="subcellular location">
    <subcellularLocation>
        <location evidence="3">Endomembrane system</location>
        <topology evidence="3">Multi-pass membrane protein</topology>
    </subcellularLocation>
</comment>
<dbReference type="GO" id="GO:0016020">
    <property type="term" value="C:membrane"/>
    <property type="evidence" value="ECO:0007669"/>
    <property type="project" value="InterPro"/>
</dbReference>
<evidence type="ECO:0000256" key="8">
    <source>
        <dbReference type="ARBA" id="ARBA00022679"/>
    </source>
</evidence>
<keyword evidence="12 16" id="KW-1133">Transmembrane helix</keyword>
<feature type="transmembrane region" description="Helical" evidence="16">
    <location>
        <begin position="267"/>
        <end position="285"/>
    </location>
</feature>